<sequence>MKTKCSTAEGRKATAVDPELKAATLRRLARIAGQVRGLEKMVEEERYCADVLLQISSVQEALRGVSRQVMQNHLRHCAADAIRKSPESAEAMYDELLDLVYRHAR</sequence>
<dbReference type="Proteomes" id="UP000295210">
    <property type="component" value="Unassembled WGS sequence"/>
</dbReference>
<dbReference type="InterPro" id="IPR003735">
    <property type="entry name" value="Metal_Tscrpt_repr"/>
</dbReference>
<dbReference type="CDD" id="cd10148">
    <property type="entry name" value="CsoR-like_DUF156"/>
    <property type="match status" value="1"/>
</dbReference>
<reference evidence="2 3" key="1">
    <citation type="submission" date="2019-03" db="EMBL/GenBank/DDBJ databases">
        <title>Genomic Encyclopedia of Type Strains, Phase IV (KMG-IV): sequencing the most valuable type-strain genomes for metagenomic binning, comparative biology and taxonomic classification.</title>
        <authorList>
            <person name="Goeker M."/>
        </authorList>
    </citation>
    <scope>NUCLEOTIDE SEQUENCE [LARGE SCALE GENOMIC DNA]</scope>
    <source>
        <strain evidence="2 3">DSM 103428</strain>
    </source>
</reference>
<comment type="similarity">
    <text evidence="1">Belongs to the FrmR/RcnR family.</text>
</comment>
<evidence type="ECO:0000256" key="1">
    <source>
        <dbReference type="ARBA" id="ARBA00005260"/>
    </source>
</evidence>
<organism evidence="2 3">
    <name type="scientific">Acidipila rosea</name>
    <dbReference type="NCBI Taxonomy" id="768535"/>
    <lineage>
        <taxon>Bacteria</taxon>
        <taxon>Pseudomonadati</taxon>
        <taxon>Acidobacteriota</taxon>
        <taxon>Terriglobia</taxon>
        <taxon>Terriglobales</taxon>
        <taxon>Acidobacteriaceae</taxon>
        <taxon>Acidipila</taxon>
    </lineage>
</organism>
<dbReference type="RefSeq" id="WP_131994599.1">
    <property type="nucleotide sequence ID" value="NZ_SMGK01000002.1"/>
</dbReference>
<protein>
    <submittedName>
        <fullName evidence="2">DNA-binding FrmR family transcriptional regulator</fullName>
    </submittedName>
</protein>
<dbReference type="Gene3D" id="1.20.58.1000">
    <property type="entry name" value="Metal-sensitive repressor, helix protomer"/>
    <property type="match status" value="1"/>
</dbReference>
<dbReference type="GO" id="GO:0045892">
    <property type="term" value="P:negative regulation of DNA-templated transcription"/>
    <property type="evidence" value="ECO:0007669"/>
    <property type="project" value="UniProtKB-ARBA"/>
</dbReference>
<keyword evidence="2" id="KW-0238">DNA-binding</keyword>
<dbReference type="GO" id="GO:0003677">
    <property type="term" value="F:DNA binding"/>
    <property type="evidence" value="ECO:0007669"/>
    <property type="project" value="UniProtKB-KW"/>
</dbReference>
<evidence type="ECO:0000313" key="3">
    <source>
        <dbReference type="Proteomes" id="UP000295210"/>
    </source>
</evidence>
<dbReference type="Pfam" id="PF02583">
    <property type="entry name" value="Trns_repr_metal"/>
    <property type="match status" value="1"/>
</dbReference>
<dbReference type="OrthoDB" id="9811244at2"/>
<dbReference type="PANTHER" id="PTHR33677">
    <property type="entry name" value="TRANSCRIPTIONAL REPRESSOR FRMR-RELATED"/>
    <property type="match status" value="1"/>
</dbReference>
<dbReference type="EMBL" id="SMGK01000002">
    <property type="protein sequence ID" value="TCK74076.1"/>
    <property type="molecule type" value="Genomic_DNA"/>
</dbReference>
<dbReference type="PANTHER" id="PTHR33677:SF3">
    <property type="entry name" value="COPPER-SENSING TRANSCRIPTIONAL REPRESSOR RICR"/>
    <property type="match status" value="1"/>
</dbReference>
<gene>
    <name evidence="2" type="ORF">C7378_1696</name>
</gene>
<dbReference type="GO" id="GO:0046872">
    <property type="term" value="F:metal ion binding"/>
    <property type="evidence" value="ECO:0007669"/>
    <property type="project" value="InterPro"/>
</dbReference>
<accession>A0A4R1L781</accession>
<comment type="caution">
    <text evidence="2">The sequence shown here is derived from an EMBL/GenBank/DDBJ whole genome shotgun (WGS) entry which is preliminary data.</text>
</comment>
<name>A0A4R1L781_9BACT</name>
<evidence type="ECO:0000313" key="2">
    <source>
        <dbReference type="EMBL" id="TCK74076.1"/>
    </source>
</evidence>
<dbReference type="InterPro" id="IPR038390">
    <property type="entry name" value="Metal_Tscrpt_repr_sf"/>
</dbReference>
<proteinExistence type="inferred from homology"/>
<dbReference type="AlphaFoldDB" id="A0A4R1L781"/>
<keyword evidence="3" id="KW-1185">Reference proteome</keyword>